<feature type="transmembrane region" description="Helical" evidence="1">
    <location>
        <begin position="184"/>
        <end position="202"/>
    </location>
</feature>
<organism evidence="2 3">
    <name type="scientific">Paenibacillus sonchi</name>
    <dbReference type="NCBI Taxonomy" id="373687"/>
    <lineage>
        <taxon>Bacteria</taxon>
        <taxon>Bacillati</taxon>
        <taxon>Bacillota</taxon>
        <taxon>Bacilli</taxon>
        <taxon>Bacillales</taxon>
        <taxon>Paenibacillaceae</taxon>
        <taxon>Paenibacillus</taxon>
        <taxon>Paenibacillus sonchi group</taxon>
    </lineage>
</organism>
<keyword evidence="3" id="KW-1185">Reference proteome</keyword>
<dbReference type="KEGG" id="pson:JI735_19425"/>
<evidence type="ECO:0000313" key="3">
    <source>
        <dbReference type="Proteomes" id="UP000595841"/>
    </source>
</evidence>
<feature type="transmembrane region" description="Helical" evidence="1">
    <location>
        <begin position="60"/>
        <end position="84"/>
    </location>
</feature>
<dbReference type="Proteomes" id="UP000595841">
    <property type="component" value="Chromosome"/>
</dbReference>
<keyword evidence="1" id="KW-1133">Transmembrane helix</keyword>
<evidence type="ECO:0000313" key="2">
    <source>
        <dbReference type="EMBL" id="QQZ58904.1"/>
    </source>
</evidence>
<dbReference type="AlphaFoldDB" id="A0A974P7L6"/>
<proteinExistence type="predicted"/>
<dbReference type="EMBL" id="CP068595">
    <property type="protein sequence ID" value="QQZ58904.1"/>
    <property type="molecule type" value="Genomic_DNA"/>
</dbReference>
<keyword evidence="1" id="KW-0812">Transmembrane</keyword>
<reference evidence="2 3" key="1">
    <citation type="submission" date="2021-01" db="EMBL/GenBank/DDBJ databases">
        <title>Whole genome sequence of Paenibacillus sonchi LMG 24727 for comparative genomics.</title>
        <authorList>
            <person name="Lee G."/>
            <person name="Kim M.-J."/>
            <person name="Lim K."/>
            <person name="Shin J.-H."/>
        </authorList>
    </citation>
    <scope>NUCLEOTIDE SEQUENCE [LARGE SCALE GENOMIC DNA]</scope>
    <source>
        <strain evidence="2 3">LMG 24727</strain>
    </source>
</reference>
<protein>
    <submittedName>
        <fullName evidence="2">Uncharacterized protein</fullName>
    </submittedName>
</protein>
<feature type="transmembrane region" description="Helical" evidence="1">
    <location>
        <begin position="154"/>
        <end position="172"/>
    </location>
</feature>
<accession>A0A974P7L6</accession>
<sequence length="238" mass="27707">MKDRLFQFYSKNASVKALVLSKLSWINMSLNIALVSVIFCLVVSIIITVCKIFIKQIPEILYYYSYVAFLASLFACIILAVLFVQRAKEVVSDKLRLSRKNKQFKLGWRTQEFNDYQQKIVTDYLSEHNLLEKWKLERLIFSFEKETTQKIPPFIAPTVFITLIVPNISQLVAPLYSKSIADNILVFILVFSVTLAIIWLINRLGRMVWDVKDMFSKNTMRSDLIYILENVLLGLKET</sequence>
<evidence type="ECO:0000256" key="1">
    <source>
        <dbReference type="SAM" id="Phobius"/>
    </source>
</evidence>
<gene>
    <name evidence="2" type="ORF">JI735_19425</name>
</gene>
<keyword evidence="1" id="KW-0472">Membrane</keyword>
<name>A0A974P7L6_9BACL</name>
<feature type="transmembrane region" description="Helical" evidence="1">
    <location>
        <begin position="30"/>
        <end position="54"/>
    </location>
</feature>
<dbReference type="RefSeq" id="WP_039833902.1">
    <property type="nucleotide sequence ID" value="NZ_CP068595.1"/>
</dbReference>